<feature type="region of interest" description="Disordered" evidence="1">
    <location>
        <begin position="467"/>
        <end position="488"/>
    </location>
</feature>
<evidence type="ECO:0000313" key="3">
    <source>
        <dbReference type="Proteomes" id="UP000286715"/>
    </source>
</evidence>
<proteinExistence type="predicted"/>
<dbReference type="SUPFAM" id="SSF52266">
    <property type="entry name" value="SGNH hydrolase"/>
    <property type="match status" value="1"/>
</dbReference>
<evidence type="ECO:0000313" key="2">
    <source>
        <dbReference type="EMBL" id="GCD77813.1"/>
    </source>
</evidence>
<evidence type="ECO:0008006" key="4">
    <source>
        <dbReference type="Google" id="ProtNLM"/>
    </source>
</evidence>
<name>A0A401XLD6_9FLAO</name>
<gene>
    <name evidence="2" type="ORF">JCM31826_12950</name>
</gene>
<comment type="caution">
    <text evidence="2">The sequence shown here is derived from an EMBL/GenBank/DDBJ whole genome shotgun (WGS) entry which is preliminary data.</text>
</comment>
<organism evidence="2 3">
    <name type="scientific">Thermaurantimonas aggregans</name>
    <dbReference type="NCBI Taxonomy" id="2173829"/>
    <lineage>
        <taxon>Bacteria</taxon>
        <taxon>Pseudomonadati</taxon>
        <taxon>Bacteroidota</taxon>
        <taxon>Flavobacteriia</taxon>
        <taxon>Flavobacteriales</taxon>
        <taxon>Schleiferiaceae</taxon>
        <taxon>Thermaurantimonas</taxon>
    </lineage>
</organism>
<dbReference type="RefSeq" id="WP_148086792.1">
    <property type="nucleotide sequence ID" value="NZ_BHZE01000011.1"/>
</dbReference>
<dbReference type="InterPro" id="IPR036514">
    <property type="entry name" value="SGNH_hydro_sf"/>
</dbReference>
<dbReference type="OrthoDB" id="9810515at2"/>
<keyword evidence="3" id="KW-1185">Reference proteome</keyword>
<dbReference type="AlphaFoldDB" id="A0A401XLD6"/>
<dbReference type="Proteomes" id="UP000286715">
    <property type="component" value="Unassembled WGS sequence"/>
</dbReference>
<sequence length="488" mass="54646">MSADVKPKDVFFFFLTAGFVLFLLMILVPAEGFKIFGIKVHFAQVSDFLPQKSKKANVVLTSHISDSLLLLEQELPDSSVSKKRKILNYLGEISPLAPFYDALKDNKGKKIRIFHFGDSQIENDRITSYLRERWQAMHGGGGMGYLPANAWIPHLSAEHQNSPNWVRYTAYGTQSPDILHRRFGPYLSFARFTPIDTSECREAVTAWIEVSASKKGFLRSRNYSLLKILLGNNHWPFDLTVLENGSVLKKVKIPALPEKDTLVTIKLQSSGSHIRMEFSAQHSPDVYSLSLEQEVGLVLDNVPMRGADGTTFSRCDASQISRFMQRENTGLIIMQFGGNALPYLRDSEHAGKAAQNIARQVQFLKKLSGNAPVLFIGPSDMAIKVKDQFVTHPLLSDFRDSLLHYVTLAGAAYYDLLEAMGGEGSMVEWVQAKPPLATTDYIHFTPAGARLAAERLFEELEKDKKAYLSKHHPAHEKNQEKTQATASP</sequence>
<dbReference type="GO" id="GO:0016788">
    <property type="term" value="F:hydrolase activity, acting on ester bonds"/>
    <property type="evidence" value="ECO:0007669"/>
    <property type="project" value="UniProtKB-ARBA"/>
</dbReference>
<accession>A0A401XLD6</accession>
<evidence type="ECO:0000256" key="1">
    <source>
        <dbReference type="SAM" id="MobiDB-lite"/>
    </source>
</evidence>
<reference evidence="2 3" key="1">
    <citation type="submission" date="2018-11" db="EMBL/GenBank/DDBJ databases">
        <title>Schleiferia aggregans sp. nov., a moderately thermophilic heterotrophic bacterium isolated from microbial mats at a terrestrial hot spring.</title>
        <authorList>
            <person name="Iino T."/>
            <person name="Ohkuma M."/>
            <person name="Haruta S."/>
        </authorList>
    </citation>
    <scope>NUCLEOTIDE SEQUENCE [LARGE SCALE GENOMIC DNA]</scope>
    <source>
        <strain evidence="2 3">LA</strain>
    </source>
</reference>
<dbReference type="Gene3D" id="3.40.50.1110">
    <property type="entry name" value="SGNH hydrolase"/>
    <property type="match status" value="1"/>
</dbReference>
<dbReference type="Gene3D" id="2.60.120.1360">
    <property type="match status" value="1"/>
</dbReference>
<dbReference type="EMBL" id="BHZE01000011">
    <property type="protein sequence ID" value="GCD77813.1"/>
    <property type="molecule type" value="Genomic_DNA"/>
</dbReference>
<protein>
    <recommendedName>
        <fullName evidence="4">SGNH hydrolase-type esterase domain-containing protein</fullName>
    </recommendedName>
</protein>